<evidence type="ECO:0000256" key="1">
    <source>
        <dbReference type="SAM" id="Coils"/>
    </source>
</evidence>
<dbReference type="Proteomes" id="UP000674318">
    <property type="component" value="Unassembled WGS sequence"/>
</dbReference>
<dbReference type="GeneID" id="94286725"/>
<keyword evidence="4" id="KW-1185">Reference proteome</keyword>
<reference evidence="3 4" key="1">
    <citation type="submission" date="2021-02" db="EMBL/GenBank/DDBJ databases">
        <title>Porcisia hertigi Genome sequencing and assembly.</title>
        <authorList>
            <person name="Almutairi H."/>
            <person name="Gatherer D."/>
        </authorList>
    </citation>
    <scope>NUCLEOTIDE SEQUENCE [LARGE SCALE GENOMIC DNA]</scope>
    <source>
        <strain evidence="3 4">C119</strain>
    </source>
</reference>
<proteinExistence type="predicted"/>
<gene>
    <name evidence="3" type="ORF">JKF63_00597</name>
</gene>
<feature type="coiled-coil region" evidence="1">
    <location>
        <begin position="357"/>
        <end position="384"/>
    </location>
</feature>
<dbReference type="KEGG" id="phet:94286725"/>
<dbReference type="AlphaFoldDB" id="A0A836KYH0"/>
<feature type="region of interest" description="Disordered" evidence="2">
    <location>
        <begin position="677"/>
        <end position="721"/>
    </location>
</feature>
<dbReference type="RefSeq" id="XP_067752805.1">
    <property type="nucleotide sequence ID" value="XM_067896648.1"/>
</dbReference>
<dbReference type="EMBL" id="JAFJZO010000036">
    <property type="protein sequence ID" value="KAG5490477.1"/>
    <property type="molecule type" value="Genomic_DNA"/>
</dbReference>
<evidence type="ECO:0000256" key="2">
    <source>
        <dbReference type="SAM" id="MobiDB-lite"/>
    </source>
</evidence>
<sequence>MSFGGFGVGASAGGFGVKSETVTGFGATSSIGSGANTAAPASGVSGFGGVGTNTAAAATTTVAGGFGTAPAAGGFGAPTAPAAGGFGTAPAAGGFGAPTAPAAGGFGTAPAAGGFGATPAPAAGGFGTAPAAGGFGATPAPAAGGFGAKPGFGTAPAAGGFGATPAPAAGGFGAKPGFGTAPTAGGFGATGGFGTSLTAGSTGGFGSTTVSGFGVGRGPGFGITGGLGGTAASAVPTAQQYPYTGIKGPGNATSWARDIDFSQVTEQVRFEALPQTLQQHLIELRSFMHAERDAAKKVYLYFNESDGAGSAAGATVTSAIGSSSTTASSSSYRQLVAQMAALKGGGNRAVDLVAVHCNQHEGQARRQLQRLEKFEANIRDYERNVWEPLLEQGLPSSLSGSAVGVRGGAYRPAVSNGAASPFVALVEELSHRMDHVSSALAELEATLVPPGRPLRGVAVSGRHSHHNGSVIPNDAIAQINAALVYELSQLRDSSCVAAHLHSRADIARGLFTRQFGQAEADVLFADTEQQRNSTSTFRRASLSTYFDIPPLPLQAQLPAATPAGNNTMGSAAPTTGFGAGAVSAQGRGFGATSSGGAVGSALTAGTSGAATSGGFGAPATAAAAPAAGASALQRRGGRCHVDSGDGCVCHHWRGGGAGLAAATGGFGAAWPPVTAASAATGAPPSGPSMDPAAPAVAPTAFSLGGSAPVTGTASGGDARQG</sequence>
<name>A0A836KYH0_9TRYP</name>
<evidence type="ECO:0000313" key="3">
    <source>
        <dbReference type="EMBL" id="KAG5490477.1"/>
    </source>
</evidence>
<dbReference type="OrthoDB" id="273765at2759"/>
<accession>A0A836KYH0</accession>
<organism evidence="3 4">
    <name type="scientific">Porcisia hertigi</name>
    <dbReference type="NCBI Taxonomy" id="2761500"/>
    <lineage>
        <taxon>Eukaryota</taxon>
        <taxon>Discoba</taxon>
        <taxon>Euglenozoa</taxon>
        <taxon>Kinetoplastea</taxon>
        <taxon>Metakinetoplastina</taxon>
        <taxon>Trypanosomatida</taxon>
        <taxon>Trypanosomatidae</taxon>
        <taxon>Leishmaniinae</taxon>
        <taxon>Porcisia</taxon>
    </lineage>
</organism>
<comment type="caution">
    <text evidence="3">The sequence shown here is derived from an EMBL/GenBank/DDBJ whole genome shotgun (WGS) entry which is preliminary data.</text>
</comment>
<keyword evidence="1" id="KW-0175">Coiled coil</keyword>
<evidence type="ECO:0000313" key="4">
    <source>
        <dbReference type="Proteomes" id="UP000674318"/>
    </source>
</evidence>
<protein>
    <submittedName>
        <fullName evidence="3">Uncharacterized protein</fullName>
    </submittedName>
</protein>